<keyword evidence="1" id="KW-0812">Transmembrane</keyword>
<accession>A0AAN9KSH3</accession>
<dbReference type="AlphaFoldDB" id="A0AAN9KSH3"/>
<evidence type="ECO:0000313" key="3">
    <source>
        <dbReference type="Proteomes" id="UP001367508"/>
    </source>
</evidence>
<proteinExistence type="predicted"/>
<dbReference type="Proteomes" id="UP001367508">
    <property type="component" value="Unassembled WGS sequence"/>
</dbReference>
<feature type="transmembrane region" description="Helical" evidence="1">
    <location>
        <begin position="87"/>
        <end position="108"/>
    </location>
</feature>
<keyword evidence="1" id="KW-0472">Membrane</keyword>
<reference evidence="2 3" key="1">
    <citation type="submission" date="2024-01" db="EMBL/GenBank/DDBJ databases">
        <title>The genomes of 5 underutilized Papilionoideae crops provide insights into root nodulation and disease resistanc.</title>
        <authorList>
            <person name="Jiang F."/>
        </authorList>
    </citation>
    <scope>NUCLEOTIDE SEQUENCE [LARGE SCALE GENOMIC DNA]</scope>
    <source>
        <strain evidence="2">LVBAO_FW01</strain>
        <tissue evidence="2">Leaves</tissue>
    </source>
</reference>
<protein>
    <submittedName>
        <fullName evidence="2">Uncharacterized protein</fullName>
    </submittedName>
</protein>
<feature type="transmembrane region" description="Helical" evidence="1">
    <location>
        <begin position="55"/>
        <end position="75"/>
    </location>
</feature>
<dbReference type="EMBL" id="JAYMYQ010000007">
    <property type="protein sequence ID" value="KAK7321532.1"/>
    <property type="molecule type" value="Genomic_DNA"/>
</dbReference>
<gene>
    <name evidence="2" type="ORF">VNO77_32275</name>
</gene>
<evidence type="ECO:0000313" key="2">
    <source>
        <dbReference type="EMBL" id="KAK7321532.1"/>
    </source>
</evidence>
<sequence>MNSAWIRIIAPNSVVCFGFSGEVGLYINFGFIQIQVMRKHRTTYLGLTRMSRTQHFHYVARLGYFAFCFNNSSYIRNQFILRTKLSTLFVVVFSFLMKPSLAIVNVAVHFRRVMIQNFNAVRVLQCNV</sequence>
<feature type="transmembrane region" description="Helical" evidence="1">
    <location>
        <begin position="12"/>
        <end position="34"/>
    </location>
</feature>
<comment type="caution">
    <text evidence="2">The sequence shown here is derived from an EMBL/GenBank/DDBJ whole genome shotgun (WGS) entry which is preliminary data.</text>
</comment>
<organism evidence="2 3">
    <name type="scientific">Canavalia gladiata</name>
    <name type="common">Sword bean</name>
    <name type="synonym">Dolichos gladiatus</name>
    <dbReference type="NCBI Taxonomy" id="3824"/>
    <lineage>
        <taxon>Eukaryota</taxon>
        <taxon>Viridiplantae</taxon>
        <taxon>Streptophyta</taxon>
        <taxon>Embryophyta</taxon>
        <taxon>Tracheophyta</taxon>
        <taxon>Spermatophyta</taxon>
        <taxon>Magnoliopsida</taxon>
        <taxon>eudicotyledons</taxon>
        <taxon>Gunneridae</taxon>
        <taxon>Pentapetalae</taxon>
        <taxon>rosids</taxon>
        <taxon>fabids</taxon>
        <taxon>Fabales</taxon>
        <taxon>Fabaceae</taxon>
        <taxon>Papilionoideae</taxon>
        <taxon>50 kb inversion clade</taxon>
        <taxon>NPAAA clade</taxon>
        <taxon>indigoferoid/millettioid clade</taxon>
        <taxon>Phaseoleae</taxon>
        <taxon>Canavalia</taxon>
    </lineage>
</organism>
<name>A0AAN9KSH3_CANGL</name>
<keyword evidence="1" id="KW-1133">Transmembrane helix</keyword>
<evidence type="ECO:0000256" key="1">
    <source>
        <dbReference type="SAM" id="Phobius"/>
    </source>
</evidence>
<keyword evidence="3" id="KW-1185">Reference proteome</keyword>